<evidence type="ECO:0000256" key="4">
    <source>
        <dbReference type="SAM" id="MobiDB-lite"/>
    </source>
</evidence>
<evidence type="ECO:0000313" key="6">
    <source>
        <dbReference type="Proteomes" id="UP000007129"/>
    </source>
</evidence>
<dbReference type="PROSITE" id="PS50088">
    <property type="entry name" value="ANK_REPEAT"/>
    <property type="match status" value="3"/>
</dbReference>
<organism evidence="5 6">
    <name type="scientific">Macrophomina phaseolina (strain MS6)</name>
    <name type="common">Charcoal rot fungus</name>
    <dbReference type="NCBI Taxonomy" id="1126212"/>
    <lineage>
        <taxon>Eukaryota</taxon>
        <taxon>Fungi</taxon>
        <taxon>Dikarya</taxon>
        <taxon>Ascomycota</taxon>
        <taxon>Pezizomycotina</taxon>
        <taxon>Dothideomycetes</taxon>
        <taxon>Dothideomycetes incertae sedis</taxon>
        <taxon>Botryosphaeriales</taxon>
        <taxon>Botryosphaeriaceae</taxon>
        <taxon>Macrophomina</taxon>
    </lineage>
</organism>
<evidence type="ECO:0000256" key="2">
    <source>
        <dbReference type="ARBA" id="ARBA00023043"/>
    </source>
</evidence>
<dbReference type="InterPro" id="IPR036770">
    <property type="entry name" value="Ankyrin_rpt-contain_sf"/>
</dbReference>
<evidence type="ECO:0000313" key="5">
    <source>
        <dbReference type="EMBL" id="EKG16118.1"/>
    </source>
</evidence>
<dbReference type="SMART" id="SM00248">
    <property type="entry name" value="ANK"/>
    <property type="match status" value="4"/>
</dbReference>
<dbReference type="InParanoid" id="K2RN71"/>
<gene>
    <name evidence="5" type="ORF">MPH_06684</name>
</gene>
<dbReference type="PANTHER" id="PTHR24198:SF165">
    <property type="entry name" value="ANKYRIN REPEAT-CONTAINING PROTEIN-RELATED"/>
    <property type="match status" value="1"/>
</dbReference>
<evidence type="ECO:0000256" key="1">
    <source>
        <dbReference type="ARBA" id="ARBA00022737"/>
    </source>
</evidence>
<dbReference type="Pfam" id="PF00023">
    <property type="entry name" value="Ank"/>
    <property type="match status" value="1"/>
</dbReference>
<dbReference type="VEuPathDB" id="FungiDB:MPH_06684"/>
<dbReference type="Proteomes" id="UP000007129">
    <property type="component" value="Unassembled WGS sequence"/>
</dbReference>
<sequence>MSQVAAGVDPKWAGQCHIIDPALINGTSVTSNGVSGKAYSDFSNSHGGNLAMPYLNSCTPDLGSQPDKPFSLEGVMSPMDSFGIEDSPGAGQNGIRKDRDNMVRHTSVTSPPVEAADDTCQSRDFGSGRASSSSGCIGGSSNNSQTARAGTFTPSVESPGVTQGGITKIDLPSQPEIEGDDCTPLMIAAARGNAQMVRILVQSGADTEAKNKDGKTALFIAVEREHTAIARTLIEMGADIRTSDASGLSLFHKAIMQDDVGMLRTLLEWCKEASEKSSNKNLLKNCVNLRDNKRRTLVFLSALIGRVEMVELLVEYGADVNATSKSN</sequence>
<dbReference type="AlphaFoldDB" id="K2RN71"/>
<feature type="repeat" description="ANK" evidence="3">
    <location>
        <begin position="180"/>
        <end position="212"/>
    </location>
</feature>
<dbReference type="STRING" id="1126212.K2RN71"/>
<keyword evidence="2 3" id="KW-0040">ANK repeat</keyword>
<dbReference type="Gene3D" id="1.25.40.20">
    <property type="entry name" value="Ankyrin repeat-containing domain"/>
    <property type="match status" value="1"/>
</dbReference>
<dbReference type="PROSITE" id="PS50297">
    <property type="entry name" value="ANK_REP_REGION"/>
    <property type="match status" value="3"/>
</dbReference>
<proteinExistence type="predicted"/>
<evidence type="ECO:0000256" key="3">
    <source>
        <dbReference type="PROSITE-ProRule" id="PRU00023"/>
    </source>
</evidence>
<feature type="compositionally biased region" description="Polar residues" evidence="4">
    <location>
        <begin position="145"/>
        <end position="165"/>
    </location>
</feature>
<dbReference type="OrthoDB" id="539213at2759"/>
<feature type="region of interest" description="Disordered" evidence="4">
    <location>
        <begin position="81"/>
        <end position="174"/>
    </location>
</feature>
<dbReference type="HOGENOM" id="CLU_850120_0_0_1"/>
<dbReference type="PANTHER" id="PTHR24198">
    <property type="entry name" value="ANKYRIN REPEAT AND PROTEIN KINASE DOMAIN-CONTAINING PROTEIN"/>
    <property type="match status" value="1"/>
</dbReference>
<dbReference type="EMBL" id="AHHD01000285">
    <property type="protein sequence ID" value="EKG16118.1"/>
    <property type="molecule type" value="Genomic_DNA"/>
</dbReference>
<name>K2RN71_MACPH</name>
<comment type="caution">
    <text evidence="5">The sequence shown here is derived from an EMBL/GenBank/DDBJ whole genome shotgun (WGS) entry which is preliminary data.</text>
</comment>
<keyword evidence="1" id="KW-0677">Repeat</keyword>
<reference evidence="5 6" key="1">
    <citation type="journal article" date="2012" name="BMC Genomics">
        <title>Tools to kill: Genome of one of the most destructive plant pathogenic fungi Macrophomina phaseolina.</title>
        <authorList>
            <person name="Islam M.S."/>
            <person name="Haque M.S."/>
            <person name="Islam M.M."/>
            <person name="Emdad E.M."/>
            <person name="Halim A."/>
            <person name="Hossen Q.M.M."/>
            <person name="Hossain M.Z."/>
            <person name="Ahmed B."/>
            <person name="Rahim S."/>
            <person name="Rahman M.S."/>
            <person name="Alam M.M."/>
            <person name="Hou S."/>
            <person name="Wan X."/>
            <person name="Saito J.A."/>
            <person name="Alam M."/>
        </authorList>
    </citation>
    <scope>NUCLEOTIDE SEQUENCE [LARGE SCALE GENOMIC DNA]</scope>
    <source>
        <strain evidence="5 6">MS6</strain>
    </source>
</reference>
<protein>
    <submittedName>
        <fullName evidence="5">Uncharacterized protein</fullName>
    </submittedName>
</protein>
<accession>K2RN71</accession>
<dbReference type="InterPro" id="IPR002110">
    <property type="entry name" value="Ankyrin_rpt"/>
</dbReference>
<dbReference type="eggNOG" id="KOG0504">
    <property type="taxonomic scope" value="Eukaryota"/>
</dbReference>
<feature type="repeat" description="ANK" evidence="3">
    <location>
        <begin position="293"/>
        <end position="325"/>
    </location>
</feature>
<feature type="compositionally biased region" description="Low complexity" evidence="4">
    <location>
        <begin position="127"/>
        <end position="144"/>
    </location>
</feature>
<dbReference type="Pfam" id="PF12796">
    <property type="entry name" value="Ank_2"/>
    <property type="match status" value="1"/>
</dbReference>
<feature type="repeat" description="ANK" evidence="3">
    <location>
        <begin position="213"/>
        <end position="245"/>
    </location>
</feature>
<dbReference type="PRINTS" id="PR01415">
    <property type="entry name" value="ANKYRIN"/>
</dbReference>
<dbReference type="SUPFAM" id="SSF48403">
    <property type="entry name" value="Ankyrin repeat"/>
    <property type="match status" value="1"/>
</dbReference>